<keyword evidence="4" id="KW-1185">Reference proteome</keyword>
<feature type="compositionally biased region" description="Basic and acidic residues" evidence="1">
    <location>
        <begin position="31"/>
        <end position="43"/>
    </location>
</feature>
<dbReference type="Proteomes" id="UP000503096">
    <property type="component" value="Chromosome"/>
</dbReference>
<sequence length="359" mass="36162">MRTAILGYILATLLAVTFAVSLAPEANAKNGGKEHKTKKEPAKPAEPAPQFCWRDSYGRGAGTIPSGCGSGQNDAGLCYNNCNAGYTGVGPLCWPHCPPGFSDHGVGCTKPAAYGRGGGYPWHGADGFSDSGMLSRCRAANPAGCEMDGAIAYPVCKPGFRKIGCCICSPSCPAGFTDTGATCVKASVGRGVGTVPTSCAQGQQNDAGLCYPNCKAGYSGVGPVCWGNCPAGMTVGCGMGCANTSKACQGAVTDQALTVVELVATIALAVPTGGASVAAKAAAKTSAVAATKAASKGLTKEAVRAALLKASKDTGKALTQAQLEEAVRASTGEDWDPYSLDPTGIAQIVKAYNHKTCGK</sequence>
<gene>
    <name evidence="3" type="ORF">DSM104440_03096</name>
</gene>
<evidence type="ECO:0000256" key="2">
    <source>
        <dbReference type="SAM" id="SignalP"/>
    </source>
</evidence>
<dbReference type="EMBL" id="CP053073">
    <property type="protein sequence ID" value="QJR16267.1"/>
    <property type="molecule type" value="Genomic_DNA"/>
</dbReference>
<name>A0A6M4HE55_9PROT</name>
<evidence type="ECO:0000256" key="1">
    <source>
        <dbReference type="SAM" id="MobiDB-lite"/>
    </source>
</evidence>
<protein>
    <submittedName>
        <fullName evidence="3">Uncharacterized protein</fullName>
    </submittedName>
</protein>
<feature type="region of interest" description="Disordered" evidence="1">
    <location>
        <begin position="28"/>
        <end position="49"/>
    </location>
</feature>
<dbReference type="PANTHER" id="PTHR34859">
    <property type="entry name" value="UNNAMED PRODUCT"/>
    <property type="match status" value="1"/>
</dbReference>
<dbReference type="PANTHER" id="PTHR34859:SF2">
    <property type="entry name" value="LYSM DOMAIN-CONTAINING PROTEIN"/>
    <property type="match status" value="1"/>
</dbReference>
<organism evidence="3 4">
    <name type="scientific">Usitatibacter palustris</name>
    <dbReference type="NCBI Taxonomy" id="2732487"/>
    <lineage>
        <taxon>Bacteria</taxon>
        <taxon>Pseudomonadati</taxon>
        <taxon>Pseudomonadota</taxon>
        <taxon>Betaproteobacteria</taxon>
        <taxon>Nitrosomonadales</taxon>
        <taxon>Usitatibacteraceae</taxon>
        <taxon>Usitatibacter</taxon>
    </lineage>
</organism>
<keyword evidence="2" id="KW-0732">Signal</keyword>
<feature type="signal peptide" evidence="2">
    <location>
        <begin position="1"/>
        <end position="28"/>
    </location>
</feature>
<evidence type="ECO:0000313" key="3">
    <source>
        <dbReference type="EMBL" id="QJR16267.1"/>
    </source>
</evidence>
<reference evidence="3 4" key="1">
    <citation type="submission" date="2020-04" db="EMBL/GenBank/DDBJ databases">
        <title>Usitatibacter rugosus gen. nov., sp. nov. and Usitatibacter palustris sp. nov., novel members of Usitatibacteraceae fam. nov. within the order Nitrosomonadales isolated from soil.</title>
        <authorList>
            <person name="Huber K.J."/>
            <person name="Neumann-Schaal M."/>
            <person name="Geppert A."/>
            <person name="Luckner M."/>
            <person name="Wanner G."/>
            <person name="Overmann J."/>
        </authorList>
    </citation>
    <scope>NUCLEOTIDE SEQUENCE [LARGE SCALE GENOMIC DNA]</scope>
    <source>
        <strain evidence="3 4">Swamp67</strain>
    </source>
</reference>
<dbReference type="AlphaFoldDB" id="A0A6M4HE55"/>
<dbReference type="RefSeq" id="WP_171164237.1">
    <property type="nucleotide sequence ID" value="NZ_CP053073.1"/>
</dbReference>
<proteinExistence type="predicted"/>
<accession>A0A6M4HE55</accession>
<dbReference type="KEGG" id="upl:DSM104440_03096"/>
<evidence type="ECO:0000313" key="4">
    <source>
        <dbReference type="Proteomes" id="UP000503096"/>
    </source>
</evidence>
<feature type="chain" id="PRO_5026826968" evidence="2">
    <location>
        <begin position="29"/>
        <end position="359"/>
    </location>
</feature>
<dbReference type="InParanoid" id="A0A6M4HE55"/>